<protein>
    <submittedName>
        <fullName evidence="2">Uncharacterized protein</fullName>
    </submittedName>
</protein>
<dbReference type="EMBL" id="FOAD01000013">
    <property type="protein sequence ID" value="SEL98279.1"/>
    <property type="molecule type" value="Genomic_DNA"/>
</dbReference>
<dbReference type="AlphaFoldDB" id="A0A1H7UNB1"/>
<organism evidence="2 3">
    <name type="scientific">Haloferax larsenii</name>
    <dbReference type="NCBI Taxonomy" id="302484"/>
    <lineage>
        <taxon>Archaea</taxon>
        <taxon>Methanobacteriati</taxon>
        <taxon>Methanobacteriota</taxon>
        <taxon>Stenosarchaea group</taxon>
        <taxon>Halobacteria</taxon>
        <taxon>Halobacteriales</taxon>
        <taxon>Haloferacaceae</taxon>
        <taxon>Haloferax</taxon>
    </lineage>
</organism>
<evidence type="ECO:0000256" key="1">
    <source>
        <dbReference type="SAM" id="MobiDB-lite"/>
    </source>
</evidence>
<evidence type="ECO:0000313" key="3">
    <source>
        <dbReference type="Proteomes" id="UP000183894"/>
    </source>
</evidence>
<reference evidence="2 3" key="1">
    <citation type="submission" date="2016-10" db="EMBL/GenBank/DDBJ databases">
        <authorList>
            <person name="de Groot N.N."/>
        </authorList>
    </citation>
    <scope>NUCLEOTIDE SEQUENCE [LARGE SCALE GENOMIC DNA]</scope>
    <source>
        <strain evidence="2 3">CDM_5</strain>
    </source>
</reference>
<gene>
    <name evidence="2" type="ORF">SAMN04488691_11353</name>
</gene>
<sequence length="48" mass="5313">MGGGYDVEVSVEDATSNSPYTETQEWNDARKSLHIILNEQIVFAVQIG</sequence>
<evidence type="ECO:0000313" key="2">
    <source>
        <dbReference type="EMBL" id="SEL98279.1"/>
    </source>
</evidence>
<proteinExistence type="predicted"/>
<accession>A0A1H7UNB1</accession>
<feature type="compositionally biased region" description="Polar residues" evidence="1">
    <location>
        <begin position="13"/>
        <end position="23"/>
    </location>
</feature>
<name>A0A1H7UNB1_HALLR</name>
<feature type="region of interest" description="Disordered" evidence="1">
    <location>
        <begin position="1"/>
        <end position="23"/>
    </location>
</feature>
<dbReference type="Proteomes" id="UP000183894">
    <property type="component" value="Unassembled WGS sequence"/>
</dbReference>